<dbReference type="EMBL" id="JAKOGI010005115">
    <property type="protein sequence ID" value="KAJ8419455.1"/>
    <property type="molecule type" value="Genomic_DNA"/>
</dbReference>
<gene>
    <name evidence="1" type="ORF">Cgig2_005788</name>
</gene>
<reference evidence="1" key="1">
    <citation type="submission" date="2022-04" db="EMBL/GenBank/DDBJ databases">
        <title>Carnegiea gigantea Genome sequencing and assembly v2.</title>
        <authorList>
            <person name="Copetti D."/>
            <person name="Sanderson M.J."/>
            <person name="Burquez A."/>
            <person name="Wojciechowski M.F."/>
        </authorList>
    </citation>
    <scope>NUCLEOTIDE SEQUENCE</scope>
    <source>
        <strain evidence="1">SGP5-SGP5p</strain>
        <tissue evidence="1">Aerial part</tissue>
    </source>
</reference>
<evidence type="ECO:0000313" key="2">
    <source>
        <dbReference type="Proteomes" id="UP001153076"/>
    </source>
</evidence>
<dbReference type="AlphaFoldDB" id="A0A9Q1GFV9"/>
<proteinExistence type="predicted"/>
<evidence type="ECO:0000313" key="1">
    <source>
        <dbReference type="EMBL" id="KAJ8419455.1"/>
    </source>
</evidence>
<protein>
    <submittedName>
        <fullName evidence="1">Uncharacterized protein</fullName>
    </submittedName>
</protein>
<keyword evidence="2" id="KW-1185">Reference proteome</keyword>
<dbReference type="Proteomes" id="UP001153076">
    <property type="component" value="Unassembled WGS sequence"/>
</dbReference>
<comment type="caution">
    <text evidence="1">The sequence shown here is derived from an EMBL/GenBank/DDBJ whole genome shotgun (WGS) entry which is preliminary data.</text>
</comment>
<name>A0A9Q1GFV9_9CARY</name>
<organism evidence="1 2">
    <name type="scientific">Carnegiea gigantea</name>
    <dbReference type="NCBI Taxonomy" id="171969"/>
    <lineage>
        <taxon>Eukaryota</taxon>
        <taxon>Viridiplantae</taxon>
        <taxon>Streptophyta</taxon>
        <taxon>Embryophyta</taxon>
        <taxon>Tracheophyta</taxon>
        <taxon>Spermatophyta</taxon>
        <taxon>Magnoliopsida</taxon>
        <taxon>eudicotyledons</taxon>
        <taxon>Gunneridae</taxon>
        <taxon>Pentapetalae</taxon>
        <taxon>Caryophyllales</taxon>
        <taxon>Cactineae</taxon>
        <taxon>Cactaceae</taxon>
        <taxon>Cactoideae</taxon>
        <taxon>Echinocereeae</taxon>
        <taxon>Carnegiea</taxon>
    </lineage>
</organism>
<dbReference type="OrthoDB" id="1740536at2759"/>
<sequence length="209" mass="23954">MTDTIMEQVIEQVKKAMDAPNSVRLLPHFAYMPTTGCEPSHKHIPIVSHCHNEEGRPIMRRKLRPVYWSGRPTKPSPEPGTTGKVNHDLNVIYNAFPMYCLYYEFHGQNEHTTAGCRGLRKALHELVDKGSIDHFLKRGSWFLQKEREPTRPEPHEKEYSTKMVATIASGYTDASRSIACSYGRIWELCYSTNDGVLLTRGPTFYLARQ</sequence>
<accession>A0A9Q1GFV9</accession>